<dbReference type="InterPro" id="IPR029055">
    <property type="entry name" value="Ntn_hydrolases_N"/>
</dbReference>
<dbReference type="GO" id="GO:0016740">
    <property type="term" value="F:transferase activity"/>
    <property type="evidence" value="ECO:0007669"/>
    <property type="project" value="UniProtKB-KW"/>
</dbReference>
<dbReference type="PATRIC" id="fig|1758689.4.peg.2628"/>
<dbReference type="AlphaFoldDB" id="A0A1B1NEQ5"/>
<name>A0A1B1NEQ5_9MICO</name>
<dbReference type="InterPro" id="IPR052373">
    <property type="entry name" value="Gamma-glu_amide_hydrolase"/>
</dbReference>
<evidence type="ECO:0000259" key="2">
    <source>
        <dbReference type="PROSITE" id="PS51278"/>
    </source>
</evidence>
<dbReference type="Proteomes" id="UP000092482">
    <property type="component" value="Chromosome"/>
</dbReference>
<dbReference type="Gene3D" id="3.60.20.10">
    <property type="entry name" value="Glutamine Phosphoribosylpyrophosphate, subunit 1, domain 1"/>
    <property type="match status" value="1"/>
</dbReference>
<dbReference type="CDD" id="cd01908">
    <property type="entry name" value="YafJ"/>
    <property type="match status" value="1"/>
</dbReference>
<gene>
    <name evidence="3" type="ORF">SGUI_2516</name>
</gene>
<evidence type="ECO:0000313" key="4">
    <source>
        <dbReference type="Proteomes" id="UP000092482"/>
    </source>
</evidence>
<dbReference type="RefSeq" id="WP_191090910.1">
    <property type="nucleotide sequence ID" value="NZ_CP014989.1"/>
</dbReference>
<organism evidence="3 4">
    <name type="scientific">Serinicoccus hydrothermalis</name>
    <dbReference type="NCBI Taxonomy" id="1758689"/>
    <lineage>
        <taxon>Bacteria</taxon>
        <taxon>Bacillati</taxon>
        <taxon>Actinomycetota</taxon>
        <taxon>Actinomycetes</taxon>
        <taxon>Micrococcales</taxon>
        <taxon>Ornithinimicrobiaceae</taxon>
        <taxon>Serinicoccus</taxon>
    </lineage>
</organism>
<keyword evidence="1 3" id="KW-0315">Glutamine amidotransferase</keyword>
<feature type="domain" description="Glutamine amidotransferase type-2" evidence="2">
    <location>
        <begin position="2"/>
        <end position="242"/>
    </location>
</feature>
<dbReference type="InterPro" id="IPR026869">
    <property type="entry name" value="EgtC-like"/>
</dbReference>
<keyword evidence="3" id="KW-0808">Transferase</keyword>
<evidence type="ECO:0000256" key="1">
    <source>
        <dbReference type="ARBA" id="ARBA00022962"/>
    </source>
</evidence>
<evidence type="ECO:0000313" key="3">
    <source>
        <dbReference type="EMBL" id="ANS79912.1"/>
    </source>
</evidence>
<dbReference type="PANTHER" id="PTHR43187">
    <property type="entry name" value="GLUTAMINE AMIDOTRANSFERASE DUG3-RELATED"/>
    <property type="match status" value="1"/>
</dbReference>
<dbReference type="PROSITE" id="PS51278">
    <property type="entry name" value="GATASE_TYPE_2"/>
    <property type="match status" value="1"/>
</dbReference>
<dbReference type="PANTHER" id="PTHR43187:SF1">
    <property type="entry name" value="GLUTAMINE AMIDOTRANSFERASE DUG3-RELATED"/>
    <property type="match status" value="1"/>
</dbReference>
<dbReference type="KEGG" id="serj:SGUI_2516"/>
<sequence>MCRWMAWSGQPLPVDELLFKTQHGLVDQSLHSNLGPTTTNGDGFGLGWYGFPRGPALYRSVSPAWSDPNLARLAPHLESPLFLAHVRASTGTDVQETNCHPFQHGRWFFVHNGHIAEFDRLRRDLVLAVAPELFPEIAGSTDSEVMFFLALTFGLESDPVGALERTIGLVEQTARDHGVDRAVQASIGVSDGETVWAVRHSTEHRSRSLFVSADAHALRRLHPDNPRLQKLQDGDRLVVSEPFSDLPGAWHEIPEASVLTVHPGGGLDVADFRPS</sequence>
<dbReference type="InterPro" id="IPR017932">
    <property type="entry name" value="GATase_2_dom"/>
</dbReference>
<accession>A0A1B1NEQ5</accession>
<keyword evidence="4" id="KW-1185">Reference proteome</keyword>
<dbReference type="EMBL" id="CP014989">
    <property type="protein sequence ID" value="ANS79912.1"/>
    <property type="molecule type" value="Genomic_DNA"/>
</dbReference>
<proteinExistence type="predicted"/>
<dbReference type="STRING" id="1758689.SGUI_2516"/>
<dbReference type="SUPFAM" id="SSF56235">
    <property type="entry name" value="N-terminal nucleophile aminohydrolases (Ntn hydrolases)"/>
    <property type="match status" value="1"/>
</dbReference>
<protein>
    <submittedName>
        <fullName evidence="3">Glutamine amidotransferases class-II</fullName>
    </submittedName>
</protein>
<reference evidence="3 4" key="1">
    <citation type="submission" date="2016-03" db="EMBL/GenBank/DDBJ databases">
        <title>Shallow-sea hydrothermal system.</title>
        <authorList>
            <person name="Tang K."/>
        </authorList>
    </citation>
    <scope>NUCLEOTIDE SEQUENCE [LARGE SCALE GENOMIC DNA]</scope>
    <source>
        <strain evidence="3 4">JLT9</strain>
    </source>
</reference>
<dbReference type="Pfam" id="PF13230">
    <property type="entry name" value="GATase_4"/>
    <property type="match status" value="1"/>
</dbReference>